<dbReference type="GO" id="GO:0046872">
    <property type="term" value="F:metal ion binding"/>
    <property type="evidence" value="ECO:0007669"/>
    <property type="project" value="UniProtKB-KW"/>
</dbReference>
<dbReference type="STRING" id="1293911.H710_00465"/>
<accession>A0A072R2J3</accession>
<dbReference type="InterPro" id="IPR006129">
    <property type="entry name" value="AdhesinB"/>
</dbReference>
<evidence type="ECO:0000256" key="1">
    <source>
        <dbReference type="ARBA" id="ARBA00004196"/>
    </source>
</evidence>
<dbReference type="Gene3D" id="3.40.50.1980">
    <property type="entry name" value="Nitrogenase molybdenum iron protein domain"/>
    <property type="match status" value="2"/>
</dbReference>
<dbReference type="EMBL" id="ASIV01000004">
    <property type="protein sequence ID" value="KEG19871.1"/>
    <property type="molecule type" value="Genomic_DNA"/>
</dbReference>
<gene>
    <name evidence="8" type="ORF">H710_00465</name>
</gene>
<dbReference type="HOGENOM" id="CLU_016838_1_1_5"/>
<protein>
    <recommendedName>
        <fullName evidence="10">ABC transporter substrate-binding protein</fullName>
    </recommendedName>
</protein>
<proteinExistence type="inferred from homology"/>
<sequence>MKKFVKPFILLGLFSLFSPFTFSATAHDKIKVVVSFSILADLVKNVGGDHIVMTTLVGPNANIHMYEPTPRDAKALRNAHIIFINGLYLENFIHRLIAANSTKAPLIVASANISLPQIEKHTHDTEHHMHDTGHNHMHSDVDPHAWQTIPNVKIYVKNIATAFCEIDQQSCDSYNKNASAYIHKLNAVQTIITTQISAIPEDKRTIITSHDAFGYFAHEYGFTILAPESVSTEVEVTAADVAKLIKQIKANKASAIFIENISNPRLIKQISKETGIKIGGTLYSDALSEKNGPAATYLDMIQYNVNTIINSITKD</sequence>
<dbReference type="RefSeq" id="WP_041849242.1">
    <property type="nucleotide sequence ID" value="NZ_KL503803.1"/>
</dbReference>
<reference evidence="8 9" key="1">
    <citation type="submission" date="2013-04" db="EMBL/GenBank/DDBJ databases">
        <title>The Genome Sequence of Bartonella bacilliformis Ver097.</title>
        <authorList>
            <consortium name="The Broad Institute Genomics Platform"/>
            <consortium name="The Broad Institute Genome Sequencing Center for Infectious Disease"/>
            <person name="Feldgarden M."/>
            <person name="Kirby J."/>
            <person name="Birtles R."/>
            <person name="Dasch G."/>
            <person name="Hendrix L."/>
            <person name="Koehler J."/>
            <person name="Walker B."/>
            <person name="Young S.K."/>
            <person name="Zeng Q."/>
            <person name="Gargeya S."/>
            <person name="Fitzgerald M."/>
            <person name="Haas B."/>
            <person name="Abouelleil A."/>
            <person name="Allen A.W."/>
            <person name="Alvarado L."/>
            <person name="Arachchi H.M."/>
            <person name="Berlin A.M."/>
            <person name="Chapman S.B."/>
            <person name="Gainer-Dewar J."/>
            <person name="Goldberg J."/>
            <person name="Griggs A."/>
            <person name="Gujja S."/>
            <person name="Hansen M."/>
            <person name="Howarth C."/>
            <person name="Imamovic A."/>
            <person name="Ireland A."/>
            <person name="Larimer J."/>
            <person name="McCowan C."/>
            <person name="Murphy C."/>
            <person name="Pearson M."/>
            <person name="Poon T.W."/>
            <person name="Priest M."/>
            <person name="Roberts A."/>
            <person name="Saif S."/>
            <person name="Shea T."/>
            <person name="Sisk P."/>
            <person name="Sykes S."/>
            <person name="Wortman J."/>
            <person name="Nusbaum C."/>
            <person name="Birren B."/>
        </authorList>
    </citation>
    <scope>NUCLEOTIDE SEQUENCE [LARGE SCALE GENOMIC DNA]</scope>
    <source>
        <strain evidence="8 9">Ver097</strain>
    </source>
</reference>
<evidence type="ECO:0000256" key="4">
    <source>
        <dbReference type="ARBA" id="ARBA00022723"/>
    </source>
</evidence>
<feature type="signal peptide" evidence="7">
    <location>
        <begin position="1"/>
        <end position="26"/>
    </location>
</feature>
<keyword evidence="5 7" id="KW-0732">Signal</keyword>
<evidence type="ECO:0000256" key="7">
    <source>
        <dbReference type="SAM" id="SignalP"/>
    </source>
</evidence>
<dbReference type="InterPro" id="IPR006128">
    <property type="entry name" value="Lipoprotein_PsaA-like"/>
</dbReference>
<comment type="subcellular location">
    <subcellularLocation>
        <location evidence="1">Cell envelope</location>
    </subcellularLocation>
</comment>
<dbReference type="PANTHER" id="PTHR42953">
    <property type="entry name" value="HIGH-AFFINITY ZINC UPTAKE SYSTEM PROTEIN ZNUA-RELATED"/>
    <property type="match status" value="1"/>
</dbReference>
<comment type="similarity">
    <text evidence="2 6">Belongs to the bacterial solute-binding protein 9 family.</text>
</comment>
<dbReference type="SUPFAM" id="SSF53807">
    <property type="entry name" value="Helical backbone' metal receptor"/>
    <property type="match status" value="1"/>
</dbReference>
<dbReference type="GO" id="GO:0007155">
    <property type="term" value="P:cell adhesion"/>
    <property type="evidence" value="ECO:0007669"/>
    <property type="project" value="InterPro"/>
</dbReference>
<organism evidence="8 9">
    <name type="scientific">Bartonella bacilliformis Ver097</name>
    <dbReference type="NCBI Taxonomy" id="1293911"/>
    <lineage>
        <taxon>Bacteria</taxon>
        <taxon>Pseudomonadati</taxon>
        <taxon>Pseudomonadota</taxon>
        <taxon>Alphaproteobacteria</taxon>
        <taxon>Hyphomicrobiales</taxon>
        <taxon>Bartonellaceae</taxon>
        <taxon>Bartonella</taxon>
    </lineage>
</organism>
<evidence type="ECO:0000313" key="9">
    <source>
        <dbReference type="Proteomes" id="UP000031740"/>
    </source>
</evidence>
<dbReference type="PRINTS" id="PR00691">
    <property type="entry name" value="ADHESINB"/>
</dbReference>
<dbReference type="GO" id="GO:0030001">
    <property type="term" value="P:metal ion transport"/>
    <property type="evidence" value="ECO:0007669"/>
    <property type="project" value="InterPro"/>
</dbReference>
<evidence type="ECO:0000313" key="8">
    <source>
        <dbReference type="EMBL" id="KEG19871.1"/>
    </source>
</evidence>
<evidence type="ECO:0000256" key="5">
    <source>
        <dbReference type="ARBA" id="ARBA00022729"/>
    </source>
</evidence>
<comment type="caution">
    <text evidence="8">The sequence shown here is derived from an EMBL/GenBank/DDBJ whole genome shotgun (WGS) entry which is preliminary data.</text>
</comment>
<keyword evidence="4" id="KW-0479">Metal-binding</keyword>
<feature type="chain" id="PRO_5001681982" description="ABC transporter substrate-binding protein" evidence="7">
    <location>
        <begin position="27"/>
        <end position="315"/>
    </location>
</feature>
<dbReference type="PATRIC" id="fig|1293911.3.peg.488"/>
<evidence type="ECO:0008006" key="10">
    <source>
        <dbReference type="Google" id="ProtNLM"/>
    </source>
</evidence>
<dbReference type="Proteomes" id="UP000031740">
    <property type="component" value="Unassembled WGS sequence"/>
</dbReference>
<dbReference type="Pfam" id="PF01297">
    <property type="entry name" value="ZnuA"/>
    <property type="match status" value="1"/>
</dbReference>
<dbReference type="GO" id="GO:0030313">
    <property type="term" value="C:cell envelope"/>
    <property type="evidence" value="ECO:0007669"/>
    <property type="project" value="UniProtKB-SubCell"/>
</dbReference>
<keyword evidence="3 6" id="KW-0813">Transport</keyword>
<dbReference type="InterPro" id="IPR050492">
    <property type="entry name" value="Bact_metal-bind_prot9"/>
</dbReference>
<dbReference type="PRINTS" id="PR00690">
    <property type="entry name" value="ADHESNFAMILY"/>
</dbReference>
<dbReference type="InterPro" id="IPR006127">
    <property type="entry name" value="ZnuA-like"/>
</dbReference>
<evidence type="ECO:0000256" key="6">
    <source>
        <dbReference type="RuleBase" id="RU003512"/>
    </source>
</evidence>
<dbReference type="AlphaFoldDB" id="A0A072R2J3"/>
<evidence type="ECO:0000256" key="2">
    <source>
        <dbReference type="ARBA" id="ARBA00011028"/>
    </source>
</evidence>
<evidence type="ECO:0000256" key="3">
    <source>
        <dbReference type="ARBA" id="ARBA00022448"/>
    </source>
</evidence>
<dbReference type="PANTHER" id="PTHR42953:SF1">
    <property type="entry name" value="METAL-BINDING PROTEIN HI_0362-RELATED"/>
    <property type="match status" value="1"/>
</dbReference>
<name>A0A072R2J3_BARBA</name>